<evidence type="ECO:0000313" key="2">
    <source>
        <dbReference type="EMBL" id="KAF2271405.1"/>
    </source>
</evidence>
<evidence type="ECO:0000313" key="3">
    <source>
        <dbReference type="Proteomes" id="UP000800097"/>
    </source>
</evidence>
<dbReference type="RefSeq" id="XP_033648944.1">
    <property type="nucleotide sequence ID" value="XM_033794853.1"/>
</dbReference>
<dbReference type="Proteomes" id="UP000800097">
    <property type="component" value="Unassembled WGS sequence"/>
</dbReference>
<protein>
    <submittedName>
        <fullName evidence="2">Uncharacterized protein</fullName>
    </submittedName>
</protein>
<feature type="non-terminal residue" evidence="2">
    <location>
        <position position="229"/>
    </location>
</feature>
<reference evidence="2" key="1">
    <citation type="journal article" date="2020" name="Stud. Mycol.">
        <title>101 Dothideomycetes genomes: a test case for predicting lifestyles and emergence of pathogens.</title>
        <authorList>
            <person name="Haridas S."/>
            <person name="Albert R."/>
            <person name="Binder M."/>
            <person name="Bloem J."/>
            <person name="Labutti K."/>
            <person name="Salamov A."/>
            <person name="Andreopoulos B."/>
            <person name="Baker S."/>
            <person name="Barry K."/>
            <person name="Bills G."/>
            <person name="Bluhm B."/>
            <person name="Cannon C."/>
            <person name="Castanera R."/>
            <person name="Culley D."/>
            <person name="Daum C."/>
            <person name="Ezra D."/>
            <person name="Gonzalez J."/>
            <person name="Henrissat B."/>
            <person name="Kuo A."/>
            <person name="Liang C."/>
            <person name="Lipzen A."/>
            <person name="Lutzoni F."/>
            <person name="Magnuson J."/>
            <person name="Mondo S."/>
            <person name="Nolan M."/>
            <person name="Ohm R."/>
            <person name="Pangilinan J."/>
            <person name="Park H.-J."/>
            <person name="Ramirez L."/>
            <person name="Alfaro M."/>
            <person name="Sun H."/>
            <person name="Tritt A."/>
            <person name="Yoshinaga Y."/>
            <person name="Zwiers L.-H."/>
            <person name="Turgeon B."/>
            <person name="Goodwin S."/>
            <person name="Spatafora J."/>
            <person name="Crous P."/>
            <person name="Grigoriev I."/>
        </authorList>
    </citation>
    <scope>NUCLEOTIDE SEQUENCE</scope>
    <source>
        <strain evidence="2">CBS 379.55</strain>
    </source>
</reference>
<dbReference type="AlphaFoldDB" id="A0A6A6J4N4"/>
<accession>A0A6A6J4N4</accession>
<evidence type="ECO:0000256" key="1">
    <source>
        <dbReference type="SAM" id="MobiDB-lite"/>
    </source>
</evidence>
<keyword evidence="3" id="KW-1185">Reference proteome</keyword>
<proteinExistence type="predicted"/>
<gene>
    <name evidence="2" type="ORF">EI97DRAFT_351661</name>
</gene>
<feature type="compositionally biased region" description="Low complexity" evidence="1">
    <location>
        <begin position="164"/>
        <end position="196"/>
    </location>
</feature>
<feature type="compositionally biased region" description="Low complexity" evidence="1">
    <location>
        <begin position="206"/>
        <end position="215"/>
    </location>
</feature>
<dbReference type="EMBL" id="ML986543">
    <property type="protein sequence ID" value="KAF2271405.1"/>
    <property type="molecule type" value="Genomic_DNA"/>
</dbReference>
<feature type="region of interest" description="Disordered" evidence="1">
    <location>
        <begin position="164"/>
        <end position="229"/>
    </location>
</feature>
<organism evidence="2 3">
    <name type="scientific">Westerdykella ornata</name>
    <dbReference type="NCBI Taxonomy" id="318751"/>
    <lineage>
        <taxon>Eukaryota</taxon>
        <taxon>Fungi</taxon>
        <taxon>Dikarya</taxon>
        <taxon>Ascomycota</taxon>
        <taxon>Pezizomycotina</taxon>
        <taxon>Dothideomycetes</taxon>
        <taxon>Pleosporomycetidae</taxon>
        <taxon>Pleosporales</taxon>
        <taxon>Sporormiaceae</taxon>
        <taxon>Westerdykella</taxon>
    </lineage>
</organism>
<name>A0A6A6J4N4_WESOR</name>
<sequence>MDPHFNPVLHNAKLHSTFASTTTTTTLPEPPNYAPPAYDMVVDPAAAIPNMRNAYDPSEDDKDDAEEIPEVTINSTTQIRGSGNIISVPPMDAPRIAGLLHTMMYGPPGQPSASPGLARAHMPRLHITVNCGATIFGDRNVVGPALGDVARQMQIARQQLAASQSQQARGMGASQCHQPVQAVPQPVQIPTPIRSRSGSESHSESQSESGRSEGSVAGVKRKVDDDEEE</sequence>
<dbReference type="OrthoDB" id="3942467at2759"/>
<dbReference type="GeneID" id="54548028"/>